<accession>A0A679JCB0</accession>
<proteinExistence type="predicted"/>
<dbReference type="AlphaFoldDB" id="A0A679JCB0"/>
<protein>
    <submittedName>
        <fullName evidence="1">Uncharacterized protein</fullName>
    </submittedName>
</protein>
<reference evidence="1" key="1">
    <citation type="submission" date="2019-12" db="EMBL/GenBank/DDBJ databases">
        <authorList>
            <person name="Cremers G."/>
        </authorList>
    </citation>
    <scope>NUCLEOTIDE SEQUENCE</scope>
    <source>
        <strain evidence="1">Vvax</strain>
    </source>
</reference>
<evidence type="ECO:0000313" key="1">
    <source>
        <dbReference type="EMBL" id="CAA2107690.1"/>
    </source>
</evidence>
<dbReference type="EMBL" id="LR743507">
    <property type="protein sequence ID" value="CAA2107690.1"/>
    <property type="molecule type" value="Genomic_DNA"/>
</dbReference>
<sequence length="80" mass="8674">MNHSLTDAMVADMDETADFMHQKPQFPTVASARGISPSRVPTQTRIKGLQSIQRHGISIAGREQGQADADKRSALVWGGI</sequence>
<dbReference type="RefSeq" id="WP_339091902.1">
    <property type="nucleotide sequence ID" value="NZ_LR743507.1"/>
</dbReference>
<name>A0A679JCB0_VARPD</name>
<gene>
    <name evidence="1" type="ORF">VVAX_04361</name>
</gene>
<organism evidence="1">
    <name type="scientific">Variovorax paradoxus</name>
    <dbReference type="NCBI Taxonomy" id="34073"/>
    <lineage>
        <taxon>Bacteria</taxon>
        <taxon>Pseudomonadati</taxon>
        <taxon>Pseudomonadota</taxon>
        <taxon>Betaproteobacteria</taxon>
        <taxon>Burkholderiales</taxon>
        <taxon>Comamonadaceae</taxon>
        <taxon>Variovorax</taxon>
    </lineage>
</organism>